<dbReference type="Pfam" id="PF00076">
    <property type="entry name" value="RRM_1"/>
    <property type="match status" value="1"/>
</dbReference>
<dbReference type="GO" id="GO:0003723">
    <property type="term" value="F:RNA binding"/>
    <property type="evidence" value="ECO:0007669"/>
    <property type="project" value="UniProtKB-UniRule"/>
</dbReference>
<evidence type="ECO:0000256" key="2">
    <source>
        <dbReference type="PROSITE-ProRule" id="PRU00176"/>
    </source>
</evidence>
<keyword evidence="6" id="KW-1185">Reference proteome</keyword>
<dbReference type="SUPFAM" id="SSF54928">
    <property type="entry name" value="RNA-binding domain, RBD"/>
    <property type="match status" value="1"/>
</dbReference>
<dbReference type="Gene3D" id="3.30.70.330">
    <property type="match status" value="1"/>
</dbReference>
<dbReference type="EMBL" id="JBJJXI010000061">
    <property type="protein sequence ID" value="KAL3397821.1"/>
    <property type="molecule type" value="Genomic_DNA"/>
</dbReference>
<sequence>MSNLESLDDIIKKSRTSKPGLRGRGNPKNSAKNGAKPNGAANGRSKPLHRIEDARFKIIQKKRKHITDARDKLAQIAKQSDARLKLQKLRASNPKKIVSQNQVHKPIRNGHASVVSSKYPPMHAPRPVTVDTQRTVNYRPPVSPDPQFFNDMLMNYAEDQQRQASLRRTVNYQEVPVNPAMFNFKSNNYFDWDKAVPVHHTAPAPRNQSVRISDHNSRPRDYKVIPRTGMTTKMEPSPSYKSKDSWPYASKTRTILPESSMESKYYSSRNHRETGVKSRLDSSPMKPTRSPATSSHSKSNSSPTSHGFRIVVSNLQPNVTQEDIKELFEDVGELLISRLVKPGIAEVIYKTLKDATKAVETYHNRQLDGHPMKCLLVNPRPKTSSSSTSSNRVLANSRGSGFQSNLVHRSIY</sequence>
<evidence type="ECO:0000256" key="3">
    <source>
        <dbReference type="SAM" id="MobiDB-lite"/>
    </source>
</evidence>
<organism evidence="5 6">
    <name type="scientific">Trichogramma kaykai</name>
    <dbReference type="NCBI Taxonomy" id="54128"/>
    <lineage>
        <taxon>Eukaryota</taxon>
        <taxon>Metazoa</taxon>
        <taxon>Ecdysozoa</taxon>
        <taxon>Arthropoda</taxon>
        <taxon>Hexapoda</taxon>
        <taxon>Insecta</taxon>
        <taxon>Pterygota</taxon>
        <taxon>Neoptera</taxon>
        <taxon>Endopterygota</taxon>
        <taxon>Hymenoptera</taxon>
        <taxon>Apocrita</taxon>
        <taxon>Proctotrupomorpha</taxon>
        <taxon>Chalcidoidea</taxon>
        <taxon>Trichogrammatidae</taxon>
        <taxon>Trichogramma</taxon>
    </lineage>
</organism>
<evidence type="ECO:0000259" key="4">
    <source>
        <dbReference type="PROSITE" id="PS50102"/>
    </source>
</evidence>
<feature type="domain" description="RRM" evidence="4">
    <location>
        <begin position="308"/>
        <end position="379"/>
    </location>
</feature>
<feature type="region of interest" description="Disordered" evidence="3">
    <location>
        <begin position="1"/>
        <end position="54"/>
    </location>
</feature>
<reference evidence="5 6" key="1">
    <citation type="journal article" date="2024" name="bioRxiv">
        <title>A reference genome for Trichogramma kaykai: A tiny desert-dwelling parasitoid wasp with competing sex-ratio distorters.</title>
        <authorList>
            <person name="Culotta J."/>
            <person name="Lindsey A.R."/>
        </authorList>
    </citation>
    <scope>NUCLEOTIDE SEQUENCE [LARGE SCALE GENOMIC DNA]</scope>
    <source>
        <strain evidence="5 6">KSX58</strain>
    </source>
</reference>
<feature type="region of interest" description="Disordered" evidence="3">
    <location>
        <begin position="201"/>
        <end position="247"/>
    </location>
</feature>
<gene>
    <name evidence="5" type="ORF">TKK_008559</name>
</gene>
<dbReference type="PROSITE" id="PS50102">
    <property type="entry name" value="RRM"/>
    <property type="match status" value="1"/>
</dbReference>
<protein>
    <recommendedName>
        <fullName evidence="4">RRM domain-containing protein</fullName>
    </recommendedName>
</protein>
<evidence type="ECO:0000256" key="1">
    <source>
        <dbReference type="ARBA" id="ARBA00022884"/>
    </source>
</evidence>
<feature type="region of interest" description="Disordered" evidence="3">
    <location>
        <begin position="260"/>
        <end position="307"/>
    </location>
</feature>
<dbReference type="PANTHER" id="PTHR19965:SF94">
    <property type="entry name" value="FI13061P-RELATED"/>
    <property type="match status" value="1"/>
</dbReference>
<name>A0ABD2WXV4_9HYME</name>
<dbReference type="InterPro" id="IPR034784">
    <property type="entry name" value="PDIP3_RRM"/>
</dbReference>
<dbReference type="SMART" id="SM00360">
    <property type="entry name" value="RRM"/>
    <property type="match status" value="1"/>
</dbReference>
<proteinExistence type="predicted"/>
<feature type="compositionally biased region" description="Basic and acidic residues" evidence="3">
    <location>
        <begin position="270"/>
        <end position="280"/>
    </location>
</feature>
<dbReference type="InterPro" id="IPR035979">
    <property type="entry name" value="RBD_domain_sf"/>
</dbReference>
<feature type="compositionally biased region" description="Low complexity" evidence="3">
    <location>
        <begin position="26"/>
        <end position="43"/>
    </location>
</feature>
<keyword evidence="1 2" id="KW-0694">RNA-binding</keyword>
<dbReference type="InterPro" id="IPR000504">
    <property type="entry name" value="RRM_dom"/>
</dbReference>
<dbReference type="InterPro" id="IPR012677">
    <property type="entry name" value="Nucleotide-bd_a/b_plait_sf"/>
</dbReference>
<dbReference type="Proteomes" id="UP001627154">
    <property type="component" value="Unassembled WGS sequence"/>
</dbReference>
<feature type="compositionally biased region" description="Low complexity" evidence="3">
    <location>
        <begin position="290"/>
        <end position="306"/>
    </location>
</feature>
<evidence type="ECO:0000313" key="5">
    <source>
        <dbReference type="EMBL" id="KAL3397821.1"/>
    </source>
</evidence>
<dbReference type="AlphaFoldDB" id="A0ABD2WXV4"/>
<comment type="caution">
    <text evidence="5">The sequence shown here is derived from an EMBL/GenBank/DDBJ whole genome shotgun (WGS) entry which is preliminary data.</text>
</comment>
<feature type="compositionally biased region" description="Basic and acidic residues" evidence="3">
    <location>
        <begin position="212"/>
        <end position="224"/>
    </location>
</feature>
<accession>A0ABD2WXV4</accession>
<dbReference type="InterPro" id="IPR051229">
    <property type="entry name" value="ALYREF_mRNA_export"/>
</dbReference>
<dbReference type="PANTHER" id="PTHR19965">
    <property type="entry name" value="RNA AND EXPORT FACTOR BINDING PROTEIN"/>
    <property type="match status" value="1"/>
</dbReference>
<evidence type="ECO:0000313" key="6">
    <source>
        <dbReference type="Proteomes" id="UP001627154"/>
    </source>
</evidence>
<dbReference type="CDD" id="cd12681">
    <property type="entry name" value="RRM_SKAR"/>
    <property type="match status" value="1"/>
</dbReference>